<dbReference type="Proteomes" id="UP001157914">
    <property type="component" value="Unassembled WGS sequence"/>
</dbReference>
<proteinExistence type="inferred from homology"/>
<keyword evidence="2 3" id="KW-0413">Isomerase</keyword>
<dbReference type="SUPFAM" id="SSF48208">
    <property type="entry name" value="Six-hairpin glycosidases"/>
    <property type="match status" value="1"/>
</dbReference>
<name>A0ABY1NRH7_9HYPH</name>
<dbReference type="Gene3D" id="1.50.10.10">
    <property type="match status" value="1"/>
</dbReference>
<reference evidence="3 4" key="1">
    <citation type="submission" date="2017-05" db="EMBL/GenBank/DDBJ databases">
        <authorList>
            <person name="Varghese N."/>
            <person name="Submissions S."/>
        </authorList>
    </citation>
    <scope>NUCLEOTIDE SEQUENCE [LARGE SCALE GENOMIC DNA]</scope>
    <source>
        <strain evidence="3 4">DSM 15949</strain>
    </source>
</reference>
<evidence type="ECO:0000313" key="4">
    <source>
        <dbReference type="Proteomes" id="UP001157914"/>
    </source>
</evidence>
<protein>
    <submittedName>
        <fullName evidence="3">Mannose-6-phosphate isomerase, type 3</fullName>
    </submittedName>
</protein>
<evidence type="ECO:0000256" key="2">
    <source>
        <dbReference type="ARBA" id="ARBA00023235"/>
    </source>
</evidence>
<evidence type="ECO:0000256" key="1">
    <source>
        <dbReference type="ARBA" id="ARBA00008558"/>
    </source>
</evidence>
<dbReference type="InterPro" id="IPR008928">
    <property type="entry name" value="6-hairpin_glycosidase_sf"/>
</dbReference>
<evidence type="ECO:0000313" key="3">
    <source>
        <dbReference type="EMBL" id="SMP16352.1"/>
    </source>
</evidence>
<keyword evidence="4" id="KW-1185">Reference proteome</keyword>
<organism evidence="3 4">
    <name type="scientific">Roseibium denhamense</name>
    <dbReference type="NCBI Taxonomy" id="76305"/>
    <lineage>
        <taxon>Bacteria</taxon>
        <taxon>Pseudomonadati</taxon>
        <taxon>Pseudomonadota</taxon>
        <taxon>Alphaproteobacteria</taxon>
        <taxon>Hyphomicrobiales</taxon>
        <taxon>Stappiaceae</taxon>
        <taxon>Roseibium</taxon>
    </lineage>
</organism>
<dbReference type="InterPro" id="IPR012341">
    <property type="entry name" value="6hp_glycosidase-like_sf"/>
</dbReference>
<sequence>MIARMHPNQAASLLKISEELTSWLTQKALPVWSSAGIDASTGACFESLDLKSGAAASDTVRARVPPRQIYAFLEGANLGWDGAAADIAVSLWAWYERTFREDLEHYGNVTGPSGELADGTFDLYNQAFALFALAQIARFIPERADLAHEEAERLLTYIEAHFQHPRDGFFDTPEKSAPLKSNPHMHLFEACLAWEETSENSVWQDLADEIAELALVAFIDPVSGGLREFFDLDWSPMPDASGRIMEPGHQFEWAWLLVRWGTARQDADALIAARRLYDIGRTFGVDDTRGAVFMALSDDFTVLDPIARLWGQTEWLKAAIALAKVSSGPERTAYLDDIPDAAEAMLAFFKDVPAGLWHDKLKPDGTFADEPAPASSFYHIVCAISELQAFTKEL</sequence>
<comment type="similarity">
    <text evidence="1">Belongs to the N-acylglucosamine 2-epimerase family.</text>
</comment>
<dbReference type="Pfam" id="PF07221">
    <property type="entry name" value="GlcNAc_2-epim"/>
    <property type="match status" value="1"/>
</dbReference>
<dbReference type="PANTHER" id="PTHR15108">
    <property type="entry name" value="N-ACYLGLUCOSAMINE-2-EPIMERASE"/>
    <property type="match status" value="1"/>
</dbReference>
<dbReference type="InterPro" id="IPR010819">
    <property type="entry name" value="AGE/CE"/>
</dbReference>
<dbReference type="GO" id="GO:0016853">
    <property type="term" value="F:isomerase activity"/>
    <property type="evidence" value="ECO:0007669"/>
    <property type="project" value="UniProtKB-KW"/>
</dbReference>
<gene>
    <name evidence="3" type="ORF">SAMN06265374_1694</name>
</gene>
<comment type="caution">
    <text evidence="3">The sequence shown here is derived from an EMBL/GenBank/DDBJ whole genome shotgun (WGS) entry which is preliminary data.</text>
</comment>
<dbReference type="EMBL" id="FXTT01000002">
    <property type="protein sequence ID" value="SMP16352.1"/>
    <property type="molecule type" value="Genomic_DNA"/>
</dbReference>
<accession>A0ABY1NRH7</accession>